<keyword evidence="4" id="KW-1185">Reference proteome</keyword>
<name>A0A927GUU5_9GAMM</name>
<dbReference type="PANTHER" id="PTHR40278">
    <property type="entry name" value="DNA UTILIZATION PROTEIN HOFN"/>
    <property type="match status" value="1"/>
</dbReference>
<evidence type="ECO:0000256" key="1">
    <source>
        <dbReference type="SAM" id="Coils"/>
    </source>
</evidence>
<feature type="coiled-coil region" evidence="1">
    <location>
        <begin position="57"/>
        <end position="91"/>
    </location>
</feature>
<dbReference type="PANTHER" id="PTHR40278:SF2">
    <property type="entry name" value="TYPE IV PILUS INNER MEMBRANE COMPONENT PILN"/>
    <property type="match status" value="1"/>
</dbReference>
<accession>A0A927GUU5</accession>
<sequence length="186" mass="21071">MATINLLPWREERRQQIKTEFLVILGAVVVLGAVIALIVMSAYNSAISSQEARNAYIQQHIEVINREVAEIKDLEQRRQQLLDRMSIIQSLQGERPLIVRVFDEMVRTLPDGLFYTRIDRSDKRINAEGVAESNNRISSLMRKLDTSPWFDNPNLADVKAADILGDQASSFKLSYSISAPAPDEDK</sequence>
<protein>
    <submittedName>
        <fullName evidence="3">PilN domain-containing protein</fullName>
    </submittedName>
</protein>
<reference evidence="3" key="1">
    <citation type="submission" date="2020-09" db="EMBL/GenBank/DDBJ databases">
        <authorList>
            <person name="Yoon J.-W."/>
        </authorList>
    </citation>
    <scope>NUCLEOTIDE SEQUENCE</scope>
    <source>
        <strain evidence="3">KMU-158</strain>
    </source>
</reference>
<dbReference type="RefSeq" id="WP_190762295.1">
    <property type="nucleotide sequence ID" value="NZ_JACXLD010000001.1"/>
</dbReference>
<dbReference type="Pfam" id="PF05137">
    <property type="entry name" value="PilN"/>
    <property type="match status" value="1"/>
</dbReference>
<dbReference type="GO" id="GO:0043683">
    <property type="term" value="P:type IV pilus assembly"/>
    <property type="evidence" value="ECO:0007669"/>
    <property type="project" value="TreeGrafter"/>
</dbReference>
<evidence type="ECO:0000256" key="2">
    <source>
        <dbReference type="SAM" id="Phobius"/>
    </source>
</evidence>
<dbReference type="Proteomes" id="UP000610558">
    <property type="component" value="Unassembled WGS sequence"/>
</dbReference>
<gene>
    <name evidence="3" type="ORF">IB286_03055</name>
</gene>
<dbReference type="InterPro" id="IPR007813">
    <property type="entry name" value="PilN"/>
</dbReference>
<feature type="transmembrane region" description="Helical" evidence="2">
    <location>
        <begin position="21"/>
        <end position="43"/>
    </location>
</feature>
<dbReference type="GO" id="GO:0043107">
    <property type="term" value="P:type IV pilus-dependent motility"/>
    <property type="evidence" value="ECO:0007669"/>
    <property type="project" value="TreeGrafter"/>
</dbReference>
<keyword evidence="1" id="KW-0175">Coiled coil</keyword>
<evidence type="ECO:0000313" key="4">
    <source>
        <dbReference type="Proteomes" id="UP000610558"/>
    </source>
</evidence>
<evidence type="ECO:0000313" key="3">
    <source>
        <dbReference type="EMBL" id="MBD2857971.1"/>
    </source>
</evidence>
<proteinExistence type="predicted"/>
<keyword evidence="2" id="KW-1133">Transmembrane helix</keyword>
<keyword evidence="2" id="KW-0812">Transmembrane</keyword>
<dbReference type="EMBL" id="JACXLD010000001">
    <property type="protein sequence ID" value="MBD2857971.1"/>
    <property type="molecule type" value="Genomic_DNA"/>
</dbReference>
<dbReference type="InterPro" id="IPR052534">
    <property type="entry name" value="Extracell_DNA_Util/SecSys_Comp"/>
</dbReference>
<keyword evidence="2" id="KW-0472">Membrane</keyword>
<organism evidence="3 4">
    <name type="scientific">Spongiibacter pelagi</name>
    <dbReference type="NCBI Taxonomy" id="2760804"/>
    <lineage>
        <taxon>Bacteria</taxon>
        <taxon>Pseudomonadati</taxon>
        <taxon>Pseudomonadota</taxon>
        <taxon>Gammaproteobacteria</taxon>
        <taxon>Cellvibrionales</taxon>
        <taxon>Spongiibacteraceae</taxon>
        <taxon>Spongiibacter</taxon>
    </lineage>
</organism>
<comment type="caution">
    <text evidence="3">The sequence shown here is derived from an EMBL/GenBank/DDBJ whole genome shotgun (WGS) entry which is preliminary data.</text>
</comment>
<dbReference type="AlphaFoldDB" id="A0A927GUU5"/>